<sequence>MDLDRLRALVAGIPAGHWMSYGDVAAASGGTDKHARALNQRFIRESLAGAHRVLKSDGTIGGTALGDPAEVRRRLEAEGLEFDGGRAAPSRRLRPPAWQPPEPDEPTRGAEASPSDAAPAGAGAPPPDTASASADASPSDASRSDAASAGAGAPSPGAGSADTRVRGGAAGGPHAGAGGPGPSSDAHTTAGRVAAARSVGPAGPRPVVQPAARPVGPPAAWRARP</sequence>
<comment type="caution">
    <text evidence="4">The sequence shown here is derived from an EMBL/GenBank/DDBJ whole genome shotgun (WGS) entry which is preliminary data.</text>
</comment>
<evidence type="ECO:0000256" key="1">
    <source>
        <dbReference type="ARBA" id="ARBA00022763"/>
    </source>
</evidence>
<feature type="compositionally biased region" description="Low complexity" evidence="2">
    <location>
        <begin position="199"/>
        <end position="225"/>
    </location>
</feature>
<name>A0ABT4RDU2_9ACTN</name>
<evidence type="ECO:0000313" key="5">
    <source>
        <dbReference type="Proteomes" id="UP001147700"/>
    </source>
</evidence>
<keyword evidence="1" id="KW-0227">DNA damage</keyword>
<reference evidence="4" key="1">
    <citation type="submission" date="2022-10" db="EMBL/GenBank/DDBJ databases">
        <title>The WGS of Solirubrobacter sp. CPCC 204708.</title>
        <authorList>
            <person name="Jiang Z."/>
        </authorList>
    </citation>
    <scope>NUCLEOTIDE SEQUENCE</scope>
    <source>
        <strain evidence="4">CPCC 204708</strain>
    </source>
</reference>
<dbReference type="EMBL" id="JAPCID010000005">
    <property type="protein sequence ID" value="MDA0136703.1"/>
    <property type="molecule type" value="Genomic_DNA"/>
</dbReference>
<dbReference type="Proteomes" id="UP001147700">
    <property type="component" value="Unassembled WGS sequence"/>
</dbReference>
<feature type="compositionally biased region" description="Gly residues" evidence="2">
    <location>
        <begin position="168"/>
        <end position="181"/>
    </location>
</feature>
<feature type="domain" description="Methylated-DNA-[protein]-cysteine S-methyltransferase DNA binding" evidence="3">
    <location>
        <begin position="8"/>
        <end position="79"/>
    </location>
</feature>
<dbReference type="RefSeq" id="WP_270006204.1">
    <property type="nucleotide sequence ID" value="NZ_JAPCID010000005.1"/>
</dbReference>
<dbReference type="SUPFAM" id="SSF46767">
    <property type="entry name" value="Methylated DNA-protein cysteine methyltransferase, C-terminal domain"/>
    <property type="match status" value="1"/>
</dbReference>
<dbReference type="Gene3D" id="1.10.10.10">
    <property type="entry name" value="Winged helix-like DNA-binding domain superfamily/Winged helix DNA-binding domain"/>
    <property type="match status" value="1"/>
</dbReference>
<evidence type="ECO:0000259" key="3">
    <source>
        <dbReference type="Pfam" id="PF01035"/>
    </source>
</evidence>
<protein>
    <submittedName>
        <fullName evidence="4">MGMT family protein</fullName>
    </submittedName>
</protein>
<gene>
    <name evidence="4" type="ORF">OJ962_04280</name>
</gene>
<feature type="region of interest" description="Disordered" evidence="2">
    <location>
        <begin position="79"/>
        <end position="225"/>
    </location>
</feature>
<accession>A0ABT4RDU2</accession>
<proteinExistence type="predicted"/>
<dbReference type="InterPro" id="IPR036217">
    <property type="entry name" value="MethylDNA_cys_MeTrfase_DNAb"/>
</dbReference>
<evidence type="ECO:0000256" key="2">
    <source>
        <dbReference type="SAM" id="MobiDB-lite"/>
    </source>
</evidence>
<keyword evidence="5" id="KW-1185">Reference proteome</keyword>
<dbReference type="Pfam" id="PF01035">
    <property type="entry name" value="DNA_binding_1"/>
    <property type="match status" value="1"/>
</dbReference>
<dbReference type="InterPro" id="IPR036388">
    <property type="entry name" value="WH-like_DNA-bd_sf"/>
</dbReference>
<feature type="compositionally biased region" description="Low complexity" evidence="2">
    <location>
        <begin position="112"/>
        <end position="162"/>
    </location>
</feature>
<dbReference type="InterPro" id="IPR014048">
    <property type="entry name" value="MethylDNA_cys_MeTrfase_DNA-bd"/>
</dbReference>
<organism evidence="4 5">
    <name type="scientific">Solirubrobacter deserti</name>
    <dbReference type="NCBI Taxonomy" id="2282478"/>
    <lineage>
        <taxon>Bacteria</taxon>
        <taxon>Bacillati</taxon>
        <taxon>Actinomycetota</taxon>
        <taxon>Thermoleophilia</taxon>
        <taxon>Solirubrobacterales</taxon>
        <taxon>Solirubrobacteraceae</taxon>
        <taxon>Solirubrobacter</taxon>
    </lineage>
</organism>
<evidence type="ECO:0000313" key="4">
    <source>
        <dbReference type="EMBL" id="MDA0136703.1"/>
    </source>
</evidence>
<feature type="non-terminal residue" evidence="4">
    <location>
        <position position="225"/>
    </location>
</feature>